<dbReference type="Proteomes" id="UP000663829">
    <property type="component" value="Unassembled WGS sequence"/>
</dbReference>
<dbReference type="AlphaFoldDB" id="A0A815N2M5"/>
<dbReference type="Proteomes" id="UP000681722">
    <property type="component" value="Unassembled WGS sequence"/>
</dbReference>
<dbReference type="EMBL" id="CAJNOQ010018429">
    <property type="protein sequence ID" value="CAF1428415.1"/>
    <property type="molecule type" value="Genomic_DNA"/>
</dbReference>
<dbReference type="Proteomes" id="UP000682733">
    <property type="component" value="Unassembled WGS sequence"/>
</dbReference>
<dbReference type="EMBL" id="CAJOBC010083862">
    <property type="protein sequence ID" value="CAF4308064.1"/>
    <property type="molecule type" value="Genomic_DNA"/>
</dbReference>
<evidence type="ECO:0000313" key="2">
    <source>
        <dbReference type="EMBL" id="CAF1274124.1"/>
    </source>
</evidence>
<comment type="caution">
    <text evidence="3">The sequence shown here is derived from an EMBL/GenBank/DDBJ whole genome shotgun (WGS) entry which is preliminary data.</text>
</comment>
<gene>
    <name evidence="3" type="ORF">GPM918_LOCUS33918</name>
    <name evidence="2" type="ORF">OVA965_LOCUS27327</name>
    <name evidence="5" type="ORF">SRO942_LOCUS34612</name>
    <name evidence="4" type="ORF">TMI583_LOCUS28070</name>
</gene>
<dbReference type="InterPro" id="IPR001810">
    <property type="entry name" value="F-box_dom"/>
</dbReference>
<dbReference type="Proteomes" id="UP000677228">
    <property type="component" value="Unassembled WGS sequence"/>
</dbReference>
<dbReference type="EMBL" id="CAJNOK010017995">
    <property type="protein sequence ID" value="CAF1274124.1"/>
    <property type="molecule type" value="Genomic_DNA"/>
</dbReference>
<dbReference type="PROSITE" id="PS50181">
    <property type="entry name" value="FBOX"/>
    <property type="match status" value="1"/>
</dbReference>
<accession>A0A815N2M5</accession>
<evidence type="ECO:0000313" key="5">
    <source>
        <dbReference type="EMBL" id="CAF4308064.1"/>
    </source>
</evidence>
<name>A0A815N2M5_9BILA</name>
<proteinExistence type="predicted"/>
<keyword evidence="6" id="KW-1185">Reference proteome</keyword>
<dbReference type="OrthoDB" id="9992664at2759"/>
<organism evidence="3 6">
    <name type="scientific">Didymodactylos carnosus</name>
    <dbReference type="NCBI Taxonomy" id="1234261"/>
    <lineage>
        <taxon>Eukaryota</taxon>
        <taxon>Metazoa</taxon>
        <taxon>Spiralia</taxon>
        <taxon>Gnathifera</taxon>
        <taxon>Rotifera</taxon>
        <taxon>Eurotatoria</taxon>
        <taxon>Bdelloidea</taxon>
        <taxon>Philodinida</taxon>
        <taxon>Philodinidae</taxon>
        <taxon>Didymodactylos</taxon>
    </lineage>
</organism>
<feature type="non-terminal residue" evidence="3">
    <location>
        <position position="605"/>
    </location>
</feature>
<protein>
    <recommendedName>
        <fullName evidence="1">F-box domain-containing protein</fullName>
    </recommendedName>
</protein>
<evidence type="ECO:0000313" key="3">
    <source>
        <dbReference type="EMBL" id="CAF1428415.1"/>
    </source>
</evidence>
<sequence length="605" mass="71598">INFSRITMSILQFPAELFLEIFRYLSGNDIIHSFFDVDFKIDSIISLDSHLMFDLRKLSKDKFDYCCQQLLPEYSERCYSLKISNDLTWNAITLFSSIFDIELLSNLRSLTLIYLTFQECKAFLSKQLPRLTYLSIKLNITQTDRKDISQIISADILPVLKTCVLEYRGQLTFQPLTANKSAYLLSPIQYLSIDGCSYDDLFIIFQYFPKIKSLKAKILDYKKQSTDIYENLCTLVPYLNELKLQIEHVPFDSIELLLKNLSQLKSFTLDVNHNQEYLDSQRWKHVFEQSLPDLKHFHFHLTLHRRKQRTFNGVLESFQTKFWYDKCWYITYYYNENLEQLHIYTVPYQFKEFNLGTNLIQPIILFSSFELISNMANLDMNRNQQEQNQLSYVDMTAYCEVERLIIQNYSSTLTTSIARHLPIFPNVHSLELNYAPSTISDLTHLTPLNKLKHLEMLIPLSSHIFLDLLKSCSMLSSLTADFNNLLNTTFHVDDDNEYLISYVQNMIKQCWLCGSYVTIDANNRTKFLSIFKYVEYFRLTIETFDHLKTILPLLMDNMQKLISLQIDLIEIIPELSVIEWLDQNKKLLGTSYRYNYQTYSFRIWK</sequence>
<evidence type="ECO:0000313" key="4">
    <source>
        <dbReference type="EMBL" id="CAF4079293.1"/>
    </source>
</evidence>
<dbReference type="SUPFAM" id="SSF52047">
    <property type="entry name" value="RNI-like"/>
    <property type="match status" value="1"/>
</dbReference>
<dbReference type="EMBL" id="CAJOBA010039555">
    <property type="protein sequence ID" value="CAF4079293.1"/>
    <property type="molecule type" value="Genomic_DNA"/>
</dbReference>
<evidence type="ECO:0000259" key="1">
    <source>
        <dbReference type="PROSITE" id="PS50181"/>
    </source>
</evidence>
<feature type="domain" description="F-box" evidence="1">
    <location>
        <begin position="7"/>
        <end position="55"/>
    </location>
</feature>
<evidence type="ECO:0000313" key="6">
    <source>
        <dbReference type="Proteomes" id="UP000663829"/>
    </source>
</evidence>
<reference evidence="3" key="1">
    <citation type="submission" date="2021-02" db="EMBL/GenBank/DDBJ databases">
        <authorList>
            <person name="Nowell W R."/>
        </authorList>
    </citation>
    <scope>NUCLEOTIDE SEQUENCE</scope>
</reference>